<reference evidence="1" key="1">
    <citation type="journal article" date="2020" name="mSystems">
        <title>Genome- and Community-Level Interaction Insights into Carbon Utilization and Element Cycling Functions of Hydrothermarchaeota in Hydrothermal Sediment.</title>
        <authorList>
            <person name="Zhou Z."/>
            <person name="Liu Y."/>
            <person name="Xu W."/>
            <person name="Pan J."/>
            <person name="Luo Z.H."/>
            <person name="Li M."/>
        </authorList>
    </citation>
    <scope>NUCLEOTIDE SEQUENCE [LARGE SCALE GENOMIC DNA]</scope>
    <source>
        <strain evidence="1">SpSt-301</strain>
    </source>
</reference>
<protein>
    <submittedName>
        <fullName evidence="1">Uncharacterized protein</fullName>
    </submittedName>
</protein>
<name>A0A7C1FDQ6_9THEO</name>
<gene>
    <name evidence="1" type="ORF">ENQ35_01245</name>
</gene>
<comment type="caution">
    <text evidence="1">The sequence shown here is derived from an EMBL/GenBank/DDBJ whole genome shotgun (WGS) entry which is preliminary data.</text>
</comment>
<dbReference type="EMBL" id="DSMV01000083">
    <property type="protein sequence ID" value="HDW51363.1"/>
    <property type="molecule type" value="Genomic_DNA"/>
</dbReference>
<sequence length="87" mass="9626">MVAVGNLDKVWLTVPEDVMAEELQDAFRSYFGAEWTEVLAGTEKSFAYHAANNAYFAVRGLRPVENLTLEQLLEAKGVGRPPNIIVS</sequence>
<evidence type="ECO:0000313" key="1">
    <source>
        <dbReference type="EMBL" id="HDW51363.1"/>
    </source>
</evidence>
<accession>A0A7C1FDQ6</accession>
<organism evidence="1">
    <name type="scientific">Ammonifex degensii</name>
    <dbReference type="NCBI Taxonomy" id="42838"/>
    <lineage>
        <taxon>Bacteria</taxon>
        <taxon>Bacillati</taxon>
        <taxon>Bacillota</taxon>
        <taxon>Clostridia</taxon>
        <taxon>Thermoanaerobacterales</taxon>
        <taxon>Thermoanaerobacteraceae</taxon>
        <taxon>Ammonifex</taxon>
    </lineage>
</organism>
<dbReference type="AlphaFoldDB" id="A0A7C1FDQ6"/>
<proteinExistence type="predicted"/>